<accession>I4YDU7</accession>
<evidence type="ECO:0000256" key="3">
    <source>
        <dbReference type="ARBA" id="ARBA00022448"/>
    </source>
</evidence>
<dbReference type="InterPro" id="IPR015943">
    <property type="entry name" value="WD40/YVTN_repeat-like_dom_sf"/>
</dbReference>
<dbReference type="eggNOG" id="KOG1332">
    <property type="taxonomic scope" value="Eukaryota"/>
</dbReference>
<dbReference type="SMART" id="SM00320">
    <property type="entry name" value="WD40"/>
    <property type="match status" value="6"/>
</dbReference>
<evidence type="ECO:0000256" key="6">
    <source>
        <dbReference type="ARBA" id="ARBA00022816"/>
    </source>
</evidence>
<keyword evidence="6" id="KW-0509">mRNA transport</keyword>
<dbReference type="GO" id="GO:0031080">
    <property type="term" value="C:nuclear pore outer ring"/>
    <property type="evidence" value="ECO:0007669"/>
    <property type="project" value="TreeGrafter"/>
</dbReference>
<dbReference type="PROSITE" id="PS50294">
    <property type="entry name" value="WD_REPEATS_REGION"/>
    <property type="match status" value="1"/>
</dbReference>
<dbReference type="InterPro" id="IPR037363">
    <property type="entry name" value="Sec13/Seh1_fam"/>
</dbReference>
<keyword evidence="4 11" id="KW-0853">WD repeat</keyword>
<dbReference type="PANTHER" id="PTHR11024">
    <property type="entry name" value="NUCLEAR PORE COMPLEX PROTEIN SEC13 / SEH1 FAMILY MEMBER"/>
    <property type="match status" value="1"/>
</dbReference>
<keyword evidence="5" id="KW-0677">Repeat</keyword>
<dbReference type="GO" id="GO:0032008">
    <property type="term" value="P:positive regulation of TOR signaling"/>
    <property type="evidence" value="ECO:0007669"/>
    <property type="project" value="TreeGrafter"/>
</dbReference>
<dbReference type="KEGG" id="wse:WALSEDRAFT_51119"/>
<dbReference type="GO" id="GO:0090114">
    <property type="term" value="P:COPII-coated vesicle budding"/>
    <property type="evidence" value="ECO:0007669"/>
    <property type="project" value="TreeGrafter"/>
</dbReference>
<evidence type="ECO:0000256" key="8">
    <source>
        <dbReference type="ARBA" id="ARBA00023010"/>
    </source>
</evidence>
<sequence length="313" mass="34070">MSFTESAPPQSIETGHQDVIHDAQLDYYGKRLATASSDRTIKITDITDAPSSTYTNSNAVILQGHQGPVWQVAWAHPKYGSILASSSYDGKVFIWKQEGANWTRIKDHTLHTSSVNSISWAPHELGPTLACASSDGNVSVLTFHNDGTWDASMLAAHKLGVTSVSWAPASSNSNITAPGSANASALSHKLVTGGCDSLIKIWSLNSETKQWQCDDTLQTHTDWVRDVAWSPNVGLSKQYIASASQDKTVYVHTQQIANGEWSSTKIDYDFKDTVWRLSWSLSGNVLAVSAGDGKVTLWKENLEGVFELVSDVN</sequence>
<keyword evidence="3" id="KW-0813">Transport</keyword>
<evidence type="ECO:0000313" key="13">
    <source>
        <dbReference type="Proteomes" id="UP000005242"/>
    </source>
</evidence>
<reference evidence="12 13" key="1">
    <citation type="journal article" date="2012" name="Fungal Genet. Biol.">
        <title>The genome of the xerotolerant mold Wallemia sebi reveals adaptations to osmotic stress and suggests cryptic sexual reproduction.</title>
        <authorList>
            <person name="Padamsee M."/>
            <person name="Kumar T.K.A."/>
            <person name="Riley R."/>
            <person name="Binder M."/>
            <person name="Boyd A."/>
            <person name="Calvo A.M."/>
            <person name="Furukawa K."/>
            <person name="Hesse C."/>
            <person name="Hohmann S."/>
            <person name="James T.Y."/>
            <person name="LaButti K."/>
            <person name="Lapidus A."/>
            <person name="Lindquist E."/>
            <person name="Lucas S."/>
            <person name="Miller K."/>
            <person name="Shantappa S."/>
            <person name="Grigoriev I.V."/>
            <person name="Hibbett D.S."/>
            <person name="McLaughlin D.J."/>
            <person name="Spatafora J.W."/>
            <person name="Aime M.C."/>
        </authorList>
    </citation>
    <scope>NUCLEOTIDE SEQUENCE [LARGE SCALE GENOMIC DNA]</scope>
    <source>
        <strain evidence="13">ATCC MYA-4683 / CBS 633.66</strain>
    </source>
</reference>
<keyword evidence="10" id="KW-0539">Nucleus</keyword>
<dbReference type="GO" id="GO:0030127">
    <property type="term" value="C:COPII vesicle coat"/>
    <property type="evidence" value="ECO:0007669"/>
    <property type="project" value="TreeGrafter"/>
</dbReference>
<dbReference type="OMA" id="IWKEEGD"/>
<dbReference type="InterPro" id="IPR036322">
    <property type="entry name" value="WD40_repeat_dom_sf"/>
</dbReference>
<evidence type="ECO:0000256" key="10">
    <source>
        <dbReference type="ARBA" id="ARBA00023242"/>
    </source>
</evidence>
<dbReference type="FunCoup" id="I4YDU7">
    <property type="interactions" value="620"/>
</dbReference>
<keyword evidence="9" id="KW-0906">Nuclear pore complex</keyword>
<dbReference type="GO" id="GO:0005198">
    <property type="term" value="F:structural molecule activity"/>
    <property type="evidence" value="ECO:0007669"/>
    <property type="project" value="InterPro"/>
</dbReference>
<evidence type="ECO:0000256" key="11">
    <source>
        <dbReference type="PROSITE-ProRule" id="PRU00221"/>
    </source>
</evidence>
<dbReference type="EMBL" id="JH668229">
    <property type="protein sequence ID" value="EIM22139.1"/>
    <property type="molecule type" value="Genomic_DNA"/>
</dbReference>
<dbReference type="HOGENOM" id="CLU_032441_0_1_1"/>
<evidence type="ECO:0000256" key="9">
    <source>
        <dbReference type="ARBA" id="ARBA00023132"/>
    </source>
</evidence>
<dbReference type="GeneID" id="18472546"/>
<dbReference type="RefSeq" id="XP_006957939.1">
    <property type="nucleotide sequence ID" value="XM_006957877.1"/>
</dbReference>
<evidence type="ECO:0000256" key="1">
    <source>
        <dbReference type="ARBA" id="ARBA00004567"/>
    </source>
</evidence>
<name>I4YDU7_WALMC</name>
<keyword evidence="8" id="KW-0811">Translocation</keyword>
<dbReference type="SUPFAM" id="SSF50978">
    <property type="entry name" value="WD40 repeat-like"/>
    <property type="match status" value="1"/>
</dbReference>
<dbReference type="STRING" id="671144.I4YDU7"/>
<dbReference type="AlphaFoldDB" id="I4YDU7"/>
<comment type="subcellular location">
    <subcellularLocation>
        <location evidence="1">Nucleus</location>
        <location evidence="1">Nuclear pore complex</location>
    </subcellularLocation>
</comment>
<dbReference type="Pfam" id="PF00400">
    <property type="entry name" value="WD40"/>
    <property type="match status" value="6"/>
</dbReference>
<evidence type="ECO:0000256" key="7">
    <source>
        <dbReference type="ARBA" id="ARBA00022927"/>
    </source>
</evidence>
<dbReference type="Proteomes" id="UP000005242">
    <property type="component" value="Unassembled WGS sequence"/>
</dbReference>
<gene>
    <name evidence="12" type="ORF">WALSEDRAFT_51119</name>
</gene>
<evidence type="ECO:0000256" key="2">
    <source>
        <dbReference type="ARBA" id="ARBA00010102"/>
    </source>
</evidence>
<dbReference type="PROSITE" id="PS50082">
    <property type="entry name" value="WD_REPEATS_2"/>
    <property type="match status" value="1"/>
</dbReference>
<dbReference type="GO" id="GO:0032527">
    <property type="term" value="P:protein exit from endoplasmic reticulum"/>
    <property type="evidence" value="ECO:0007669"/>
    <property type="project" value="TreeGrafter"/>
</dbReference>
<dbReference type="FunFam" id="2.130.10.10:FF:000017">
    <property type="entry name" value="SEC13 homolog (S. cerevisiae)"/>
    <property type="match status" value="1"/>
</dbReference>
<keyword evidence="13" id="KW-1185">Reference proteome</keyword>
<evidence type="ECO:0000256" key="4">
    <source>
        <dbReference type="ARBA" id="ARBA00022574"/>
    </source>
</evidence>
<dbReference type="GO" id="GO:0006606">
    <property type="term" value="P:protein import into nucleus"/>
    <property type="evidence" value="ECO:0007669"/>
    <property type="project" value="TreeGrafter"/>
</dbReference>
<organism evidence="12 13">
    <name type="scientific">Wallemia mellicola (strain ATCC MYA-4683 / CBS 633.66)</name>
    <name type="common">Wallemia sebi (CBS 633.66)</name>
    <dbReference type="NCBI Taxonomy" id="671144"/>
    <lineage>
        <taxon>Eukaryota</taxon>
        <taxon>Fungi</taxon>
        <taxon>Dikarya</taxon>
        <taxon>Basidiomycota</taxon>
        <taxon>Wallemiomycotina</taxon>
        <taxon>Wallemiomycetes</taxon>
        <taxon>Wallemiales</taxon>
        <taxon>Wallemiaceae</taxon>
        <taxon>Wallemia</taxon>
    </lineage>
</organism>
<comment type="similarity">
    <text evidence="2">Belongs to the WD repeat SEC13 family.</text>
</comment>
<dbReference type="Gene3D" id="2.130.10.10">
    <property type="entry name" value="YVTN repeat-like/Quinoprotein amine dehydrogenase"/>
    <property type="match status" value="1"/>
</dbReference>
<evidence type="ECO:0000256" key="5">
    <source>
        <dbReference type="ARBA" id="ARBA00022737"/>
    </source>
</evidence>
<keyword evidence="7" id="KW-0653">Protein transport</keyword>
<dbReference type="OrthoDB" id="364224at2759"/>
<dbReference type="GO" id="GO:0051028">
    <property type="term" value="P:mRNA transport"/>
    <property type="evidence" value="ECO:0007669"/>
    <property type="project" value="UniProtKB-KW"/>
</dbReference>
<dbReference type="InParanoid" id="I4YDU7"/>
<dbReference type="PANTHER" id="PTHR11024:SF2">
    <property type="entry name" value="PROTEIN SEC13 HOMOLOG"/>
    <property type="match status" value="1"/>
</dbReference>
<evidence type="ECO:0000313" key="12">
    <source>
        <dbReference type="EMBL" id="EIM22139.1"/>
    </source>
</evidence>
<feature type="repeat" description="WD" evidence="11">
    <location>
        <begin position="62"/>
        <end position="96"/>
    </location>
</feature>
<proteinExistence type="inferred from homology"/>
<dbReference type="InterPro" id="IPR001680">
    <property type="entry name" value="WD40_rpt"/>
</dbReference>
<protein>
    <submittedName>
        <fullName evidence="12">WD40 repeat-like protein</fullName>
    </submittedName>
</protein>